<dbReference type="Proteomes" id="UP000282731">
    <property type="component" value="Chromosome"/>
</dbReference>
<dbReference type="EMBL" id="CP025334">
    <property type="protein sequence ID" value="AZT98087.1"/>
    <property type="molecule type" value="Genomic_DNA"/>
</dbReference>
<dbReference type="RefSeq" id="WP_127362257.1">
    <property type="nucleotide sequence ID" value="NZ_CP025334.1"/>
</dbReference>
<evidence type="ECO:0000259" key="2">
    <source>
        <dbReference type="PROSITE" id="PS50975"/>
    </source>
</evidence>
<sequence>MSDGLSLSDEGYAVKIDGAWRDLTDARCGWLRRLHRADWGLGIEAGSLRALELGTWYSAYSWLLDDSKVSWITSPVALRRAESKLWQWKAAVRLGIPYPRTLVTTSSEAVATSFSNEVIVKPLGTGQFIQDGETMTVYAESMMPTDIRLNALNAAPFIVQERIPAAKHLRVVTVGDRSWVATLDVDLTAPADWRLRSRNHSAFIEAPDASLIAPTGALTIASHLGLGYSSQDWVQTPDGEVFLLDVNPSGQWLFLPKQMGMAVTDALAGLLVAGT</sequence>
<reference evidence="3 4" key="2">
    <citation type="submission" date="2019-01" db="EMBL/GenBank/DDBJ databases">
        <title>Comparative genomic analysis of Brevibacterium aurantiacum sheds light on its evolution and its adaptation to smear-ripened cheeses.</title>
        <authorList>
            <person name="Moineau S."/>
        </authorList>
    </citation>
    <scope>NUCLEOTIDE SEQUENCE [LARGE SCALE GENOMIC DNA]</scope>
    <source>
        <strain evidence="3 4">SMQ-1420</strain>
    </source>
</reference>
<proteinExistence type="predicted"/>
<dbReference type="PANTHER" id="PTHR21621:SF0">
    <property type="entry name" value="BETA-CITRYLGLUTAMATE SYNTHASE B-RELATED"/>
    <property type="match status" value="1"/>
</dbReference>
<dbReference type="PROSITE" id="PS50975">
    <property type="entry name" value="ATP_GRASP"/>
    <property type="match status" value="1"/>
</dbReference>
<evidence type="ECO:0000313" key="4">
    <source>
        <dbReference type="Proteomes" id="UP000282731"/>
    </source>
</evidence>
<protein>
    <recommendedName>
        <fullName evidence="2">ATP-grasp domain-containing protein</fullName>
    </recommendedName>
</protein>
<dbReference type="SUPFAM" id="SSF56059">
    <property type="entry name" value="Glutathione synthetase ATP-binding domain-like"/>
    <property type="match status" value="1"/>
</dbReference>
<dbReference type="GO" id="GO:0046872">
    <property type="term" value="F:metal ion binding"/>
    <property type="evidence" value="ECO:0007669"/>
    <property type="project" value="InterPro"/>
</dbReference>
<dbReference type="Gene3D" id="3.30.470.20">
    <property type="entry name" value="ATP-grasp fold, B domain"/>
    <property type="match status" value="1"/>
</dbReference>
<accession>A0A3T0DSY4</accession>
<dbReference type="GO" id="GO:0009432">
    <property type="term" value="P:SOS response"/>
    <property type="evidence" value="ECO:0007669"/>
    <property type="project" value="TreeGrafter"/>
</dbReference>
<dbReference type="GO" id="GO:0005737">
    <property type="term" value="C:cytoplasm"/>
    <property type="evidence" value="ECO:0007669"/>
    <property type="project" value="TreeGrafter"/>
</dbReference>
<dbReference type="InterPro" id="IPR011761">
    <property type="entry name" value="ATP-grasp"/>
</dbReference>
<dbReference type="GO" id="GO:0005524">
    <property type="term" value="F:ATP binding"/>
    <property type="evidence" value="ECO:0007669"/>
    <property type="project" value="UniProtKB-UniRule"/>
</dbReference>
<name>A0A3T0DSY4_BREAU</name>
<keyword evidence="1" id="KW-0067">ATP-binding</keyword>
<gene>
    <name evidence="3" type="ORF">CXR27_14595</name>
</gene>
<dbReference type="GO" id="GO:0018169">
    <property type="term" value="F:ribosomal S6-glutamic acid ligase activity"/>
    <property type="evidence" value="ECO:0007669"/>
    <property type="project" value="TreeGrafter"/>
</dbReference>
<feature type="domain" description="ATP-grasp" evidence="2">
    <location>
        <begin position="88"/>
        <end position="272"/>
    </location>
</feature>
<organism evidence="3 4">
    <name type="scientific">Brevibacterium aurantiacum</name>
    <dbReference type="NCBI Taxonomy" id="273384"/>
    <lineage>
        <taxon>Bacteria</taxon>
        <taxon>Bacillati</taxon>
        <taxon>Actinomycetota</taxon>
        <taxon>Actinomycetes</taxon>
        <taxon>Micrococcales</taxon>
        <taxon>Brevibacteriaceae</taxon>
        <taxon>Brevibacterium</taxon>
    </lineage>
</organism>
<evidence type="ECO:0000313" key="3">
    <source>
        <dbReference type="EMBL" id="AZT98087.1"/>
    </source>
</evidence>
<evidence type="ECO:0000256" key="1">
    <source>
        <dbReference type="PROSITE-ProRule" id="PRU00409"/>
    </source>
</evidence>
<dbReference type="AlphaFoldDB" id="A0A3T0DSY4"/>
<reference evidence="3 4" key="1">
    <citation type="submission" date="2017-12" db="EMBL/GenBank/DDBJ databases">
        <authorList>
            <person name="Levesque S."/>
        </authorList>
    </citation>
    <scope>NUCLEOTIDE SEQUENCE [LARGE SCALE GENOMIC DNA]</scope>
    <source>
        <strain evidence="3 4">SMQ-1420</strain>
    </source>
</reference>
<keyword evidence="1" id="KW-0547">Nucleotide-binding</keyword>
<dbReference type="PANTHER" id="PTHR21621">
    <property type="entry name" value="RIBOSOMAL PROTEIN S6 MODIFICATION PROTEIN"/>
    <property type="match status" value="1"/>
</dbReference>